<dbReference type="InterPro" id="IPR000873">
    <property type="entry name" value="AMP-dep_synth/lig_dom"/>
</dbReference>
<dbReference type="GO" id="GO:0004467">
    <property type="term" value="F:long-chain fatty acid-CoA ligase activity"/>
    <property type="evidence" value="ECO:0007669"/>
    <property type="project" value="UniProtKB-EC"/>
</dbReference>
<sequence length="607" mass="66532">MKKLRDGSLYEKPRFSVDDPNQTIYWLITRRLKDHPNRTAVRVKNSLGTGWKRVSLAEYIELARRGARGLIGMGLKPGDTICILGSTSYEWALLDAAAMSIGVVVVPIYETSSAEQIEWMLEDTGAKMVFTDSTAHAELVNSVRRGQENPQVFTSQQARTRLDQEALKIGTAELDERIAAVRADDLATIVYTSGTTGKPKGVEITHGNFARAALSIEQAEPDLVFEEGANLLLFLPLAHIMARIINYTALTTGVQLGYVPNIKNLLADLATFRPSILLVVPRVLEKVYNAAEAKAGAGLRRKIFRWAANVAVKDATKRFRGPWHRLQRGVANKLVLSKLREAVGGRVRWAVSAGAPLGTRLGRFYRGAGITVIEAWGLTETTGAATATRPPNPALGTVGIPMAGTTVKLDKDGEVLVKGAIVFRGYHNNPEATAEALRDGWYHTGDIGTIDKKGNLTITGRKKHLIVTAGGKNVAPAVLEDRLVSHPLISQVVVVGDQKPFISALITLDEQMLPAWLKSHGEPEMTPAQARECPAVLASLQRAIERTNRQVSRAESIRKFKIIPDDFTLENGMLTPSLKVKREVVLERYAGVIEDIYTHDDRPKAEK</sequence>
<reference evidence="10" key="1">
    <citation type="submission" date="2016-10" db="EMBL/GenBank/DDBJ databases">
        <authorList>
            <person name="Varghese N."/>
        </authorList>
    </citation>
    <scope>NUCLEOTIDE SEQUENCE [LARGE SCALE GENOMIC DNA]</scope>
    <source>
        <strain evidence="10">DSM 20639</strain>
    </source>
</reference>
<evidence type="ECO:0000256" key="1">
    <source>
        <dbReference type="ARBA" id="ARBA00006432"/>
    </source>
</evidence>
<dbReference type="InterPro" id="IPR020845">
    <property type="entry name" value="AMP-binding_CS"/>
</dbReference>
<proteinExistence type="inferred from homology"/>
<dbReference type="Pfam" id="PF00501">
    <property type="entry name" value="AMP-binding"/>
    <property type="match status" value="1"/>
</dbReference>
<evidence type="ECO:0000259" key="7">
    <source>
        <dbReference type="Pfam" id="PF00501"/>
    </source>
</evidence>
<dbReference type="AlphaFoldDB" id="A0A1G7D6N2"/>
<protein>
    <recommendedName>
        <fullName evidence="6">Acyl-CoA synthetase</fullName>
    </recommendedName>
</protein>
<dbReference type="Proteomes" id="UP000182744">
    <property type="component" value="Unassembled WGS sequence"/>
</dbReference>
<feature type="domain" description="AMP-dependent synthetase/ligase" evidence="7">
    <location>
        <begin position="30"/>
        <end position="427"/>
    </location>
</feature>
<dbReference type="Pfam" id="PF23562">
    <property type="entry name" value="AMP-binding_C_3"/>
    <property type="match status" value="1"/>
</dbReference>
<dbReference type="RefSeq" id="WP_074663004.1">
    <property type="nucleotide sequence ID" value="NZ_FNAU01000010.1"/>
</dbReference>
<keyword evidence="10" id="KW-1185">Reference proteome</keyword>
<keyword evidence="4" id="KW-0443">Lipid metabolism</keyword>
<keyword evidence="3" id="KW-0276">Fatty acid metabolism</keyword>
<dbReference type="InterPro" id="IPR045851">
    <property type="entry name" value="AMP-bd_C_sf"/>
</dbReference>
<comment type="catalytic activity">
    <reaction evidence="5">
        <text>a long-chain fatty acid + ATP + CoA = a long-chain fatty acyl-CoA + AMP + diphosphate</text>
        <dbReference type="Rhea" id="RHEA:15421"/>
        <dbReference type="ChEBI" id="CHEBI:30616"/>
        <dbReference type="ChEBI" id="CHEBI:33019"/>
        <dbReference type="ChEBI" id="CHEBI:57287"/>
        <dbReference type="ChEBI" id="CHEBI:57560"/>
        <dbReference type="ChEBI" id="CHEBI:83139"/>
        <dbReference type="ChEBI" id="CHEBI:456215"/>
        <dbReference type="EC" id="6.2.1.3"/>
    </reaction>
    <physiologicalReaction direction="left-to-right" evidence="5">
        <dbReference type="Rhea" id="RHEA:15422"/>
    </physiologicalReaction>
</comment>
<dbReference type="InterPro" id="IPR042099">
    <property type="entry name" value="ANL_N_sf"/>
</dbReference>
<dbReference type="EMBL" id="JAWNFU010000002">
    <property type="protein sequence ID" value="MDY5153306.1"/>
    <property type="molecule type" value="Genomic_DNA"/>
</dbReference>
<dbReference type="PANTHER" id="PTHR43272:SF32">
    <property type="entry name" value="AMP-DEPENDENT SYNTHETASE_LIGASE DOMAIN-CONTAINING PROTEIN"/>
    <property type="match status" value="1"/>
</dbReference>
<reference evidence="9" key="2">
    <citation type="submission" date="2016-10" db="EMBL/GenBank/DDBJ databases">
        <authorList>
            <person name="de Groot N.N."/>
        </authorList>
    </citation>
    <scope>NUCLEOTIDE SEQUENCE [LARGE SCALE GENOMIC DNA]</scope>
    <source>
        <strain evidence="9">DSM 20639</strain>
    </source>
</reference>
<reference evidence="8" key="3">
    <citation type="submission" date="2023-10" db="EMBL/GenBank/DDBJ databases">
        <title>Whole Genome based description of the genera Actinobaculum and Actinotignum reveals a complex phylogenetic relationship within the species included in the genus Actinotignum.</title>
        <authorList>
            <person name="Jensen C.S."/>
            <person name="Dargis R."/>
            <person name="Kemp M."/>
            <person name="Christensen J.J."/>
        </authorList>
    </citation>
    <scope>NUCLEOTIDE SEQUENCE</scope>
    <source>
        <strain evidence="8">Actinobaculum_suis_CCUG19206T</strain>
    </source>
</reference>
<evidence type="ECO:0000256" key="4">
    <source>
        <dbReference type="ARBA" id="ARBA00023098"/>
    </source>
</evidence>
<dbReference type="Gene3D" id="3.40.50.12780">
    <property type="entry name" value="N-terminal domain of ligase-like"/>
    <property type="match status" value="1"/>
</dbReference>
<dbReference type="SUPFAM" id="SSF56801">
    <property type="entry name" value="Acetyl-CoA synthetase-like"/>
    <property type="match status" value="1"/>
</dbReference>
<evidence type="ECO:0000313" key="8">
    <source>
        <dbReference type="EMBL" id="MDY5153306.1"/>
    </source>
</evidence>
<evidence type="ECO:0000256" key="3">
    <source>
        <dbReference type="ARBA" id="ARBA00022832"/>
    </source>
</evidence>
<dbReference type="Proteomes" id="UP001273799">
    <property type="component" value="Unassembled WGS sequence"/>
</dbReference>
<accession>A0A1G7D6N2</accession>
<gene>
    <name evidence="8" type="ORF">R6G71_04490</name>
    <name evidence="9" type="ORF">SAMN05421878_11016</name>
</gene>
<evidence type="ECO:0000313" key="9">
    <source>
        <dbReference type="EMBL" id="SDE47288.1"/>
    </source>
</evidence>
<comment type="similarity">
    <text evidence="1">Belongs to the ATP-dependent AMP-binding enzyme family.</text>
</comment>
<dbReference type="GO" id="GO:0016020">
    <property type="term" value="C:membrane"/>
    <property type="evidence" value="ECO:0007669"/>
    <property type="project" value="TreeGrafter"/>
</dbReference>
<dbReference type="Gene3D" id="3.30.300.30">
    <property type="match status" value="1"/>
</dbReference>
<dbReference type="EMBL" id="FNAU01000010">
    <property type="protein sequence ID" value="SDE47288.1"/>
    <property type="molecule type" value="Genomic_DNA"/>
</dbReference>
<evidence type="ECO:0000313" key="10">
    <source>
        <dbReference type="Proteomes" id="UP000182744"/>
    </source>
</evidence>
<evidence type="ECO:0000256" key="2">
    <source>
        <dbReference type="ARBA" id="ARBA00022598"/>
    </source>
</evidence>
<dbReference type="PANTHER" id="PTHR43272">
    <property type="entry name" value="LONG-CHAIN-FATTY-ACID--COA LIGASE"/>
    <property type="match status" value="1"/>
</dbReference>
<name>A0A1G7D6N2_9ACTO</name>
<organism evidence="9 10">
    <name type="scientific">Actinobaculum suis</name>
    <dbReference type="NCBI Taxonomy" id="1657"/>
    <lineage>
        <taxon>Bacteria</taxon>
        <taxon>Bacillati</taxon>
        <taxon>Actinomycetota</taxon>
        <taxon>Actinomycetes</taxon>
        <taxon>Actinomycetales</taxon>
        <taxon>Actinomycetaceae</taxon>
        <taxon>Actinobaculum</taxon>
    </lineage>
</organism>
<evidence type="ECO:0000256" key="5">
    <source>
        <dbReference type="ARBA" id="ARBA00024484"/>
    </source>
</evidence>
<keyword evidence="2 8" id="KW-0436">Ligase</keyword>
<dbReference type="PROSITE" id="PS00455">
    <property type="entry name" value="AMP_BINDING"/>
    <property type="match status" value="1"/>
</dbReference>
<evidence type="ECO:0000256" key="6">
    <source>
        <dbReference type="ARBA" id="ARBA00032875"/>
    </source>
</evidence>
<dbReference type="CDD" id="cd05907">
    <property type="entry name" value="VL_LC_FACS_like"/>
    <property type="match status" value="1"/>
</dbReference>